<dbReference type="Proteomes" id="UP000217446">
    <property type="component" value="Unassembled WGS sequence"/>
</dbReference>
<dbReference type="EMBL" id="BDQI01000039">
    <property type="protein sequence ID" value="GAX57732.1"/>
    <property type="molecule type" value="Genomic_DNA"/>
</dbReference>
<dbReference type="InterPro" id="IPR025349">
    <property type="entry name" value="DUF4253"/>
</dbReference>
<evidence type="ECO:0000313" key="3">
    <source>
        <dbReference type="EMBL" id="GAX57732.1"/>
    </source>
</evidence>
<proteinExistence type="predicted"/>
<gene>
    <name evidence="3" type="ORF">SO3561_09302</name>
</gene>
<accession>A0A250VUM3</accession>
<name>A0A250VUM3_STROL</name>
<sequence length="269" mass="29598">MNLDSRPPDGVALPPGRMITSEEGDGDLQPLWLSDGPAPVDLWSALRAEHATSALWPLLLDSIEPHDPEFRPWACGELSPERMSSPADHNPEQLLARWWHDYTVTDEDDDMLTVEERLAVTAPFGQTWPGTAPGRTFSAEPDAMAEQFARVFMAQHPHARLGLVAAPRGADALTTVGWDGPVNYDNDTAAFSAVIRTWEDRFGARVVALGLSTLHLSIAAPPSGLEQALAVAAEHFAFCPDNIWQGAHSTLTAYAEHLIDLNCWEFWWD</sequence>
<feature type="region of interest" description="Disordered" evidence="1">
    <location>
        <begin position="1"/>
        <end position="27"/>
    </location>
</feature>
<organism evidence="3 4">
    <name type="scientific">Streptomyces olivochromogenes</name>
    <dbReference type="NCBI Taxonomy" id="1963"/>
    <lineage>
        <taxon>Bacteria</taxon>
        <taxon>Bacillati</taxon>
        <taxon>Actinomycetota</taxon>
        <taxon>Actinomycetes</taxon>
        <taxon>Kitasatosporales</taxon>
        <taxon>Streptomycetaceae</taxon>
        <taxon>Streptomyces</taxon>
    </lineage>
</organism>
<dbReference type="AlphaFoldDB" id="A0A250VUM3"/>
<evidence type="ECO:0000313" key="4">
    <source>
        <dbReference type="Proteomes" id="UP000217446"/>
    </source>
</evidence>
<evidence type="ECO:0000259" key="2">
    <source>
        <dbReference type="Pfam" id="PF14062"/>
    </source>
</evidence>
<keyword evidence="4" id="KW-1185">Reference proteome</keyword>
<dbReference type="Pfam" id="PF14062">
    <property type="entry name" value="DUF4253"/>
    <property type="match status" value="1"/>
</dbReference>
<feature type="domain" description="DUF4253" evidence="2">
    <location>
        <begin position="160"/>
        <end position="269"/>
    </location>
</feature>
<dbReference type="RefSeq" id="WP_067384146.1">
    <property type="nucleotide sequence ID" value="NZ_BDQI01000039.1"/>
</dbReference>
<comment type="caution">
    <text evidence="3">The sequence shown here is derived from an EMBL/GenBank/DDBJ whole genome shotgun (WGS) entry which is preliminary data.</text>
</comment>
<reference evidence="4" key="1">
    <citation type="submission" date="2017-05" db="EMBL/GenBank/DDBJ databases">
        <title>Streptomyces olivochromogenes NBRC 3561 whole genome shotgun sequence.</title>
        <authorList>
            <person name="Dohra H."/>
            <person name="Kodani S."/>
        </authorList>
    </citation>
    <scope>NUCLEOTIDE SEQUENCE [LARGE SCALE GENOMIC DNA]</scope>
    <source>
        <strain evidence="4">NBRC 3561</strain>
    </source>
</reference>
<protein>
    <recommendedName>
        <fullName evidence="2">DUF4253 domain-containing protein</fullName>
    </recommendedName>
</protein>
<evidence type="ECO:0000256" key="1">
    <source>
        <dbReference type="SAM" id="MobiDB-lite"/>
    </source>
</evidence>
<dbReference type="STRING" id="1963.AQJ27_47070"/>